<dbReference type="KEGG" id="mgel:G5B37_02000"/>
<dbReference type="InterPro" id="IPR026444">
    <property type="entry name" value="Secre_tail"/>
</dbReference>
<feature type="chain" id="PRO_5026247174" evidence="2">
    <location>
        <begin position="23"/>
        <end position="964"/>
    </location>
</feature>
<dbReference type="PANTHER" id="PTHR35580:SF1">
    <property type="entry name" value="PHYTASE-LIKE DOMAIN-CONTAINING PROTEIN"/>
    <property type="match status" value="1"/>
</dbReference>
<proteinExistence type="predicted"/>
<feature type="signal peptide" evidence="2">
    <location>
        <begin position="1"/>
        <end position="22"/>
    </location>
</feature>
<dbReference type="AlphaFoldDB" id="A0A6G6GIK3"/>
<accession>A0A6G6GIK3</accession>
<organism evidence="4 5">
    <name type="scientific">Rasiella rasia</name>
    <dbReference type="NCBI Taxonomy" id="2744027"/>
    <lineage>
        <taxon>Bacteria</taxon>
        <taxon>Pseudomonadati</taxon>
        <taxon>Bacteroidota</taxon>
        <taxon>Flavobacteriia</taxon>
        <taxon>Flavobacteriales</taxon>
        <taxon>Flavobacteriaceae</taxon>
        <taxon>Rasiella</taxon>
    </lineage>
</organism>
<dbReference type="Pfam" id="PF18962">
    <property type="entry name" value="Por_Secre_tail"/>
    <property type="match status" value="1"/>
</dbReference>
<evidence type="ECO:0000313" key="4">
    <source>
        <dbReference type="EMBL" id="QIE58378.1"/>
    </source>
</evidence>
<dbReference type="RefSeq" id="WP_164678384.1">
    <property type="nucleotide sequence ID" value="NZ_CP049057.1"/>
</dbReference>
<dbReference type="InterPro" id="IPR052918">
    <property type="entry name" value="Motility_Chemotaxis_Reg"/>
</dbReference>
<evidence type="ECO:0000256" key="1">
    <source>
        <dbReference type="ARBA" id="ARBA00022729"/>
    </source>
</evidence>
<keyword evidence="5" id="KW-1185">Reference proteome</keyword>
<dbReference type="SUPFAM" id="SSF101898">
    <property type="entry name" value="NHL repeat"/>
    <property type="match status" value="1"/>
</dbReference>
<dbReference type="Gene3D" id="2.60.120.380">
    <property type="match status" value="2"/>
</dbReference>
<evidence type="ECO:0000313" key="5">
    <source>
        <dbReference type="Proteomes" id="UP000505306"/>
    </source>
</evidence>
<evidence type="ECO:0000259" key="3">
    <source>
        <dbReference type="Pfam" id="PF18962"/>
    </source>
</evidence>
<sequence length="964" mass="102102">MKKMKAKVLILLCILVSGTGVAQEYFGTTTYGDLGIDTANSSVMNSQGTIFTGGLYQNSITLGPDTINIAGGNADGYVAMHDSDGTPLGVLGFGGGFDDVVIDLAVDANDNLYITGYFQGANSMNPFDADPGPGVVPLLQPAFGLSRDIFIIKLDSDQQFVWAKQVSNPFGFGPINEDAQTIEVDSAGNVYVGGSFLLADFDPDPAVDNTLFSADSSTPDGFILKLDTDGNFVWVNTYEGAGGIVEVEDIEFDANEDILVLGRFRNQVDLDSGIGTDSYATNGSDDIFVSKIDSDGSYIWGQAFGGAALEFSNIITEINNEIYVGGAFSGTVDLDPSAGDNTVTSNGDLDPFFSKFDTDGNYIMSYVFGGETNEDLEDVYDITQGPNGDVFVSGSFVGTSDFDAGPGTANVTSNGIADNYTIQVGLDGVYKNHWTIGGTASENSPYILFNDLGEAISIGAFRDSVDFNPFPGEDIQTSVANYDVYISRFFPFSVGNDACAEAIAVVCGDTILGETIFDTDSGGNAAPDEFYSYTGTGTLELVTVSLCNGGTDYDSVLRVFDNCDLSNEIVMNDDFCGTQSELQFVSDGTSTYYIMVEGNNVASGNFSMNITCEELPENDFCSGALPINCGETLAGSTSEATIDTAPTCVEDITAPGVWYVFEDTSGLITNYTLSLCDGGTTFDSKITVYTGDCGALVCEIDNDDSCGLQSEVSFQGDGNTTYYILVHGFDDSTGDFSLSLDCLPVPPPNDMIANSIDVDEIGFPYTDVAVPMPAATTEAGSPIGCDNAGVLGVWYNFVAELNGTATASVTTPGGFTSVTFYSAPDENAVETDLTLVDYFDNQCVPGADASILVQAGQAYYVYVANTEAITDIVIDGDFYLGTNNITANEFSMYPNPASDIVTIKSGSLNIIESITVYSILGQEVMSQTANKNEVSLNVSMLSQGTYVVQINMNGQSFMKKLLIE</sequence>
<keyword evidence="1 2" id="KW-0732">Signal</keyword>
<reference evidence="4 5" key="1">
    <citation type="submission" date="2020-02" db="EMBL/GenBank/DDBJ databases">
        <title>Complete genome sequence of Flavobacteriaceae bacterium.</title>
        <authorList>
            <person name="Kim S.-J."/>
            <person name="Kim Y.-S."/>
            <person name="Kim K.-H."/>
        </authorList>
    </citation>
    <scope>NUCLEOTIDE SEQUENCE [LARGE SCALE GENOMIC DNA]</scope>
    <source>
        <strain evidence="4 5">RR4-40</strain>
    </source>
</reference>
<dbReference type="NCBIfam" id="TIGR04183">
    <property type="entry name" value="Por_Secre_tail"/>
    <property type="match status" value="1"/>
</dbReference>
<dbReference type="PANTHER" id="PTHR35580">
    <property type="entry name" value="CELL SURFACE GLYCOPROTEIN (S-LAYER PROTEIN)-LIKE PROTEIN"/>
    <property type="match status" value="1"/>
</dbReference>
<gene>
    <name evidence="4" type="ORF">G5B37_02000</name>
</gene>
<feature type="domain" description="Secretion system C-terminal sorting" evidence="3">
    <location>
        <begin position="892"/>
        <end position="963"/>
    </location>
</feature>
<dbReference type="EMBL" id="CP049057">
    <property type="protein sequence ID" value="QIE58378.1"/>
    <property type="molecule type" value="Genomic_DNA"/>
</dbReference>
<protein>
    <submittedName>
        <fullName evidence="4">T9SS type A sorting domain-containing protein</fullName>
    </submittedName>
</protein>
<evidence type="ECO:0000256" key="2">
    <source>
        <dbReference type="SAM" id="SignalP"/>
    </source>
</evidence>
<name>A0A6G6GIK3_9FLAO</name>
<dbReference type="Proteomes" id="UP000505306">
    <property type="component" value="Chromosome"/>
</dbReference>